<name>A0A0H2W8T3_YERPE</name>
<protein>
    <submittedName>
        <fullName evidence="2">Exported protein</fullName>
    </submittedName>
</protein>
<feature type="coiled-coil region" evidence="1">
    <location>
        <begin position="36"/>
        <end position="77"/>
    </location>
</feature>
<keyword evidence="1" id="KW-0175">Coiled coil</keyword>
<sequence length="122" mass="13585">MLPMISLSTLFGLGKSMMLLAGVVAIVWGVQASRTLDRLNQENVQLTTQLARIGQINQQLTQHIQATTVQLKQAQEQERLEGEKSSELQKRLRLAQKGNRCAEEPVPAAVIRMQQQSFSDGK</sequence>
<dbReference type="KEGG" id="ypm:YP_3869"/>
<reference evidence="3" key="1">
    <citation type="journal article" date="2004" name="DNA Res.">
        <title>Complete genome sequence of Yersinia pestis strain 91001, an isolate avirulent to humans.</title>
        <authorList>
            <person name="Song Y."/>
            <person name="Tong Z."/>
            <person name="Wang J."/>
            <person name="Wang L."/>
            <person name="Guo Z."/>
            <person name="Han Y."/>
            <person name="Zhang J."/>
            <person name="Pei D."/>
            <person name="Zhou D."/>
            <person name="Qin H."/>
            <person name="Pang X."/>
            <person name="Han Y."/>
            <person name="Zhai J."/>
            <person name="Li M."/>
            <person name="Cui B."/>
            <person name="Qi Z."/>
            <person name="Jin L."/>
            <person name="Dai R."/>
            <person name="Chen F."/>
            <person name="Li S."/>
            <person name="Ye C."/>
            <person name="Du Z."/>
            <person name="Lin W."/>
            <person name="Wang J."/>
            <person name="Yu J."/>
            <person name="Yang H."/>
            <person name="Wang J."/>
            <person name="Huang P."/>
            <person name="Yang R."/>
        </authorList>
    </citation>
    <scope>NUCLEOTIDE SEQUENCE [LARGE SCALE GENOMIC DNA]</scope>
    <source>
        <strain evidence="3">91001 / Biovar Mediaevalis</strain>
    </source>
</reference>
<gene>
    <name evidence="2" type="ordered locus">YP_3869</name>
</gene>
<dbReference type="AlphaFoldDB" id="A0A0H2W8T3"/>
<evidence type="ECO:0000313" key="3">
    <source>
        <dbReference type="Proteomes" id="UP000001019"/>
    </source>
</evidence>
<dbReference type="EnsemblBacteria" id="AAS64014">
    <property type="protein sequence ID" value="AAS64014"/>
    <property type="gene ID" value="YP_3869"/>
</dbReference>
<dbReference type="EMBL" id="AE017042">
    <property type="protein sequence ID" value="AAS64014.1"/>
    <property type="molecule type" value="Genomic_DNA"/>
</dbReference>
<evidence type="ECO:0000313" key="2">
    <source>
        <dbReference type="EMBL" id="AAS64014.1"/>
    </source>
</evidence>
<dbReference type="HOGENOM" id="CLU_2060599_0_0_6"/>
<evidence type="ECO:0000256" key="1">
    <source>
        <dbReference type="SAM" id="Coils"/>
    </source>
</evidence>
<dbReference type="Proteomes" id="UP000001019">
    <property type="component" value="Chromosome"/>
</dbReference>
<organism evidence="2 3">
    <name type="scientific">Yersinia pestis</name>
    <dbReference type="NCBI Taxonomy" id="632"/>
    <lineage>
        <taxon>Bacteria</taxon>
        <taxon>Pseudomonadati</taxon>
        <taxon>Pseudomonadota</taxon>
        <taxon>Gammaproteobacteria</taxon>
        <taxon>Enterobacterales</taxon>
        <taxon>Yersiniaceae</taxon>
        <taxon>Yersinia</taxon>
    </lineage>
</organism>
<accession>A0A0H2W8T3</accession>
<proteinExistence type="predicted"/>